<name>A0A248TQ15_9BACI</name>
<sequence length="88" mass="10330">MKVVIMTKLNTEGSMGLRRGSFLISDYEFKKNPDWYIGIKAYEWTQQQIAEYGGRKTEIIQVTWNEENDNTEVVKSIYPIMSEDDLPF</sequence>
<dbReference type="AlphaFoldDB" id="A0A248TQ15"/>
<evidence type="ECO:0000313" key="1">
    <source>
        <dbReference type="EMBL" id="ASV70239.1"/>
    </source>
</evidence>
<dbReference type="OrthoDB" id="2906813at2"/>
<dbReference type="Proteomes" id="UP000215137">
    <property type="component" value="Plasmid pBkBDGP4A"/>
</dbReference>
<protein>
    <submittedName>
        <fullName evidence="1">Uncharacterized protein</fullName>
    </submittedName>
</protein>
<dbReference type="KEGG" id="bko:CKF48_23460"/>
<proteinExistence type="predicted"/>
<gene>
    <name evidence="1" type="ORF">CKF48_23460</name>
</gene>
<geneLocation type="plasmid" evidence="2">
    <name>pbkbdgp4a</name>
</geneLocation>
<dbReference type="RefSeq" id="WP_095373796.1">
    <property type="nucleotide sequence ID" value="NZ_CP022984.1"/>
</dbReference>
<evidence type="ECO:0000313" key="2">
    <source>
        <dbReference type="Proteomes" id="UP000215137"/>
    </source>
</evidence>
<accession>A0A248TQ15</accession>
<organism evidence="1 2">
    <name type="scientific">Cytobacillus kochii</name>
    <dbReference type="NCBI Taxonomy" id="859143"/>
    <lineage>
        <taxon>Bacteria</taxon>
        <taxon>Bacillati</taxon>
        <taxon>Bacillota</taxon>
        <taxon>Bacilli</taxon>
        <taxon>Bacillales</taxon>
        <taxon>Bacillaceae</taxon>
        <taxon>Cytobacillus</taxon>
    </lineage>
</organism>
<keyword evidence="1" id="KW-0614">Plasmid</keyword>
<dbReference type="EMBL" id="CP022984">
    <property type="protein sequence ID" value="ASV70239.1"/>
    <property type="molecule type" value="Genomic_DNA"/>
</dbReference>
<reference evidence="1 2" key="1">
    <citation type="submission" date="2017-08" db="EMBL/GenBank/DDBJ databases">
        <title>Complete Genome Sequence of Bacillus kochii Oregon-R-modENCODE STRAIN BDGP4, isolated from Drosophila melanogaster gut.</title>
        <authorList>
            <person name="Wan K.H."/>
            <person name="Yu C."/>
            <person name="Park S."/>
            <person name="Hammonds A.S."/>
            <person name="Booth B.W."/>
            <person name="Celniker S.E."/>
        </authorList>
    </citation>
    <scope>NUCLEOTIDE SEQUENCE [LARGE SCALE GENOMIC DNA]</scope>
    <source>
        <strain evidence="1 2">BDGP4</strain>
        <plasmid evidence="2">pbkbdgp4a</plasmid>
    </source>
</reference>
<keyword evidence="2" id="KW-1185">Reference proteome</keyword>